<reference evidence="2 3" key="1">
    <citation type="submission" date="2018-03" db="EMBL/GenBank/DDBJ databases">
        <title>Genomic Encyclopedia of Type Strains, Phase III (KMG-III): the genomes of soil and plant-associated and newly described type strains.</title>
        <authorList>
            <person name="Whitman W."/>
        </authorList>
    </citation>
    <scope>NUCLEOTIDE SEQUENCE [LARGE SCALE GENOMIC DNA]</scope>
    <source>
        <strain evidence="2 3">CGMCC 4.7104</strain>
    </source>
</reference>
<feature type="domain" description="Thiopeptide-type bacteriocin biosynthesis" evidence="1">
    <location>
        <begin position="22"/>
        <end position="358"/>
    </location>
</feature>
<evidence type="ECO:0000313" key="3">
    <source>
        <dbReference type="Proteomes" id="UP000238312"/>
    </source>
</evidence>
<dbReference type="Pfam" id="PF14028">
    <property type="entry name" value="Lant_dehydr_C"/>
    <property type="match status" value="1"/>
</dbReference>
<dbReference type="EMBL" id="PVNG01000016">
    <property type="protein sequence ID" value="PRX60666.1"/>
    <property type="molecule type" value="Genomic_DNA"/>
</dbReference>
<evidence type="ECO:0000313" key="2">
    <source>
        <dbReference type="EMBL" id="PRX60666.1"/>
    </source>
</evidence>
<proteinExistence type="predicted"/>
<dbReference type="Proteomes" id="UP000238312">
    <property type="component" value="Unassembled WGS sequence"/>
</dbReference>
<evidence type="ECO:0000259" key="1">
    <source>
        <dbReference type="Pfam" id="PF14028"/>
    </source>
</evidence>
<accession>A0A2T0MR24</accession>
<name>A0A2T0MR24_9ACTN</name>
<protein>
    <submittedName>
        <fullName evidence="2">Thiopeptide-type bacteriocin biosynthesis protein</fullName>
    </submittedName>
</protein>
<keyword evidence="3" id="KW-1185">Reference proteome</keyword>
<gene>
    <name evidence="2" type="ORF">B0I32_11657</name>
</gene>
<dbReference type="InterPro" id="IPR023809">
    <property type="entry name" value="Thiopep_bacteriocin_synth_dom"/>
</dbReference>
<sequence>MTTEPHTVGDPRSRPAPAPGEWQALHIFYSANSQAMLTDCVAPLVRDLRDRGLLERYFFINYWMEGPHVRLRLKPVAEAATSAVRTAAEAAVRDFLASRPALYAFDQDMLKAQEDLFIMEYPDENERRRMYPEGRIPVQDNNTFHHRPYHPEYDRYGGPVGITLAERHFEFSSDLVIGLLRTANVHIRPVLLGLAAQLMMISVSTFMRDTGRMATFLERYHDYWNSSFGLDYWSSTTRIVEDNTASYRMCYDSMKDVLTTRFLDTHDSIRRGEPDRLTGFRAMWARHWESLREEVLEHGSAGRLTFVKAGTSRAPKVISDPEILLPHLLASYLHMTNNRLGLPIADEAYLAYLLARTLQDHAESPS</sequence>
<dbReference type="AlphaFoldDB" id="A0A2T0MR24"/>
<dbReference type="OrthoDB" id="3607295at2"/>
<dbReference type="RefSeq" id="WP_106246537.1">
    <property type="nucleotide sequence ID" value="NZ_JBFAIB010000051.1"/>
</dbReference>
<organism evidence="2 3">
    <name type="scientific">Nonomuraea fuscirosea</name>
    <dbReference type="NCBI Taxonomy" id="1291556"/>
    <lineage>
        <taxon>Bacteria</taxon>
        <taxon>Bacillati</taxon>
        <taxon>Actinomycetota</taxon>
        <taxon>Actinomycetes</taxon>
        <taxon>Streptosporangiales</taxon>
        <taxon>Streptosporangiaceae</taxon>
        <taxon>Nonomuraea</taxon>
    </lineage>
</organism>
<comment type="caution">
    <text evidence="2">The sequence shown here is derived from an EMBL/GenBank/DDBJ whole genome shotgun (WGS) entry which is preliminary data.</text>
</comment>